<evidence type="ECO:0000256" key="1">
    <source>
        <dbReference type="SAM" id="MobiDB-lite"/>
    </source>
</evidence>
<protein>
    <submittedName>
        <fullName evidence="2">Uncharacterized protein</fullName>
    </submittedName>
</protein>
<keyword evidence="3" id="KW-1185">Reference proteome</keyword>
<proteinExistence type="predicted"/>
<evidence type="ECO:0000313" key="2">
    <source>
        <dbReference type="EMBL" id="TGZ49066.1"/>
    </source>
</evidence>
<sequence length="102" mass="11121">MAFPRSLLVALPSASIAQFADTSLSIGWVGGPSLGLWDPRARWSGSDPGRSGIGETERARGSSFCTCPTPPTRTVCERERFQPADDDRLKKKEFALPQVELQ</sequence>
<dbReference type="Proteomes" id="UP000310200">
    <property type="component" value="Unassembled WGS sequence"/>
</dbReference>
<feature type="region of interest" description="Disordered" evidence="1">
    <location>
        <begin position="40"/>
        <end position="66"/>
    </location>
</feature>
<dbReference type="AlphaFoldDB" id="A0A4S2KIX1"/>
<dbReference type="EMBL" id="QBLH01002242">
    <property type="protein sequence ID" value="TGZ49066.1"/>
    <property type="molecule type" value="Genomic_DNA"/>
</dbReference>
<reference evidence="2 3" key="1">
    <citation type="journal article" date="2019" name="Philos. Trans. R. Soc. Lond., B, Biol. Sci.">
        <title>Ant behaviour and brain gene expression of defending hosts depend on the ecological success of the intruding social parasite.</title>
        <authorList>
            <person name="Kaur R."/>
            <person name="Stoldt M."/>
            <person name="Jongepier E."/>
            <person name="Feldmeyer B."/>
            <person name="Menzel F."/>
            <person name="Bornberg-Bauer E."/>
            <person name="Foitzik S."/>
        </authorList>
    </citation>
    <scope>NUCLEOTIDE SEQUENCE [LARGE SCALE GENOMIC DNA]</scope>
    <source>
        <tissue evidence="2">Whole body</tissue>
    </source>
</reference>
<comment type="caution">
    <text evidence="2">The sequence shown here is derived from an EMBL/GenBank/DDBJ whole genome shotgun (WGS) entry which is preliminary data.</text>
</comment>
<gene>
    <name evidence="2" type="ORF">DBV15_05999</name>
</gene>
<name>A0A4S2KIX1_9HYME</name>
<evidence type="ECO:0000313" key="3">
    <source>
        <dbReference type="Proteomes" id="UP000310200"/>
    </source>
</evidence>
<organism evidence="2 3">
    <name type="scientific">Temnothorax longispinosus</name>
    <dbReference type="NCBI Taxonomy" id="300112"/>
    <lineage>
        <taxon>Eukaryota</taxon>
        <taxon>Metazoa</taxon>
        <taxon>Ecdysozoa</taxon>
        <taxon>Arthropoda</taxon>
        <taxon>Hexapoda</taxon>
        <taxon>Insecta</taxon>
        <taxon>Pterygota</taxon>
        <taxon>Neoptera</taxon>
        <taxon>Endopterygota</taxon>
        <taxon>Hymenoptera</taxon>
        <taxon>Apocrita</taxon>
        <taxon>Aculeata</taxon>
        <taxon>Formicoidea</taxon>
        <taxon>Formicidae</taxon>
        <taxon>Myrmicinae</taxon>
        <taxon>Temnothorax</taxon>
    </lineage>
</organism>
<accession>A0A4S2KIX1</accession>